<organism evidence="2">
    <name type="scientific">Bacteroides fragilis</name>
    <dbReference type="NCBI Taxonomy" id="817"/>
    <lineage>
        <taxon>Bacteria</taxon>
        <taxon>Pseudomonadati</taxon>
        <taxon>Bacteroidota</taxon>
        <taxon>Bacteroidia</taxon>
        <taxon>Bacteroidales</taxon>
        <taxon>Bacteroidaceae</taxon>
        <taxon>Bacteroides</taxon>
    </lineage>
</organism>
<name>A0A0I9SDF4_BACFG</name>
<dbReference type="InterPro" id="IPR020825">
    <property type="entry name" value="Phe-tRNA_synthase-like_B3/B4"/>
</dbReference>
<dbReference type="GO" id="GO:0003723">
    <property type="term" value="F:RNA binding"/>
    <property type="evidence" value="ECO:0007669"/>
    <property type="project" value="InterPro"/>
</dbReference>
<dbReference type="AlphaFoldDB" id="A0A0I9SDF4"/>
<reference evidence="2" key="1">
    <citation type="book" date="2014" name="THE 24TH EUROPEAN CONGRESS OF CLINICAL MICROBIOLOGY AND INFECTIOUS DISEASES" publisher="ECCMID 2014" city="Barcelona, Spain">
        <title>Identification of resistance genes in three multidrug-resistant Bacteroides fragilis isolates by whole genome sequencing.</title>
        <editorList>
            <person name="Unknown"/>
            <person name="A."/>
        </editorList>
        <authorList>
            <person name="Sydenham T.V."/>
            <person name="Hasman H."/>
            <person name="Wang M."/>
            <person name="Soki J."/>
            <person name="Nagy E."/>
            <person name="Justesen U.S."/>
        </authorList>
    </citation>
    <scope>NUCLEOTIDE SEQUENCE</scope>
    <source>
        <strain evidence="2">DCMOUH0018B</strain>
    </source>
</reference>
<dbReference type="GO" id="GO:0004826">
    <property type="term" value="F:phenylalanine-tRNA ligase activity"/>
    <property type="evidence" value="ECO:0007669"/>
    <property type="project" value="InterPro"/>
</dbReference>
<gene>
    <name evidence="2" type="ORF">EE52_0201690</name>
</gene>
<dbReference type="InterPro" id="IPR005146">
    <property type="entry name" value="B3/B4_tRNA-bd"/>
</dbReference>
<dbReference type="Pfam" id="PF03483">
    <property type="entry name" value="B3_4"/>
    <property type="match status" value="1"/>
</dbReference>
<reference evidence="2" key="2">
    <citation type="submission" date="2014-07" db="EMBL/GenBank/DDBJ databases">
        <title>Genetics and epidemiology of antimicrobial resistance in B. fragilis group.</title>
        <authorList>
            <person name="Sydenham T.V."/>
            <person name="Hasman H."/>
            <person name="Kemp M."/>
            <person name="Justesen U.S."/>
        </authorList>
    </citation>
    <scope>NUCLEOTIDE SEQUENCE [LARGE SCALE GENOMIC DNA]</scope>
    <source>
        <strain evidence="2">DCMOUH0018B</strain>
    </source>
</reference>
<dbReference type="SMART" id="SM00873">
    <property type="entry name" value="B3_4"/>
    <property type="match status" value="1"/>
</dbReference>
<accession>A0A0I9SDF4</accession>
<protein>
    <recommendedName>
        <fullName evidence="1">B3/B4 tRNA-binding domain-containing protein</fullName>
    </recommendedName>
</protein>
<dbReference type="PANTHER" id="PTHR39209">
    <property type="match status" value="1"/>
</dbReference>
<dbReference type="RefSeq" id="WP_044299500.1">
    <property type="nucleotide sequence ID" value="NZ_CAEUHN010000018.1"/>
</dbReference>
<evidence type="ECO:0000313" key="2">
    <source>
        <dbReference type="EMBL" id="KFX76347.1"/>
    </source>
</evidence>
<sequence>MYTITISKELKEACPVFAGAAVYAEVKNTSYCEGLWEEIQSFTEKLTTTTQLEDIKKQPVIAATREAYKRCGKDPGRYRPSGEALRRRLMRGIALYQIDTLVDLINLVSLRTGHSIGGFDADKIAGTNLELGIGKKEEPFEGIGRGVLNIEGLPVYRDAVGGIGTPTSDNERTKMDLETTHILAIVNGYNGKERLQEAAGMIQTLLRRYAGSDGGTITYFE</sequence>
<proteinExistence type="predicted"/>
<feature type="domain" description="B3/B4 tRNA-binding" evidence="1">
    <location>
        <begin position="62"/>
        <end position="211"/>
    </location>
</feature>
<dbReference type="PATRIC" id="fig|817.53.peg.359"/>
<dbReference type="EMBL" id="JMZZ02000036">
    <property type="protein sequence ID" value="KFX76347.1"/>
    <property type="molecule type" value="Genomic_DNA"/>
</dbReference>
<comment type="caution">
    <text evidence="2">The sequence shown here is derived from an EMBL/GenBank/DDBJ whole genome shotgun (WGS) entry which is preliminary data.</text>
</comment>
<dbReference type="PANTHER" id="PTHR39209:SF2">
    <property type="entry name" value="CYTOPLASMIC PROTEIN"/>
    <property type="match status" value="1"/>
</dbReference>
<dbReference type="SUPFAM" id="SSF56037">
    <property type="entry name" value="PheT/TilS domain"/>
    <property type="match status" value="1"/>
</dbReference>
<dbReference type="Gene3D" id="3.50.40.10">
    <property type="entry name" value="Phenylalanyl-trna Synthetase, Chain B, domain 3"/>
    <property type="match status" value="1"/>
</dbReference>
<evidence type="ECO:0000259" key="1">
    <source>
        <dbReference type="SMART" id="SM00873"/>
    </source>
</evidence>